<sequence length="567" mass="61394">MKVPENESTPENDPIEPTNPIIHSNSQLLQSLLDSIPHTQSFKGKWSLIRTKLSTLQSHLSDLFAASINASNNPLYNDLLLSLSTTLSDALSLSSICHSANPPDGKLKTQNDIDSVSAKLDNHVRDLEVLIKSGVLHENGTVSSTTTSKRESIRAESRNLITRLQIGTTESKNSVLDSLLGLLQEDDKNVLIAVAQGIVPVLVRLLDSSSSPEIKEKTVTAIAKISTVDSSKHVLIAEGLGLLNNLLRVLESGSVLGKENSCVALQALGHTKENARAIGSRGGISSLLEICQTGTPNSQAMAASVLKNLAVFPEIKENFMEENAIMILLRLSTSGTALAQENAISCLCNLISRDNNMKLLVAREGGIESIKNFWDSAPSVQSLEAPVLMLRTLATCPSVADVIVENEFLPRIVGVLNCGVLGVRIAAAKAIYDLGYSTKTRKELGEIGCISLLVRMIEGKAVEEREAAARALTNLMVYAGNRKIFRKEERGIVNAVQLLDPLVQNLDKRYPVSLLASLVYSKKCRKQMVDSGACVHLQKLAEMEIDGAKKLLDCLGRGKLWGVFTRH</sequence>
<evidence type="ECO:0000256" key="1">
    <source>
        <dbReference type="ARBA" id="ARBA00022737"/>
    </source>
</evidence>
<reference evidence="5" key="1">
    <citation type="submission" date="2016-11" db="EMBL/GenBank/DDBJ databases">
        <title>The genome of Nicotiana attenuata.</title>
        <authorList>
            <person name="Xu S."/>
            <person name="Brockmoeller T."/>
            <person name="Gaquerel E."/>
            <person name="Navarro A."/>
            <person name="Kuhl H."/>
            <person name="Gase K."/>
            <person name="Ling Z."/>
            <person name="Zhou W."/>
            <person name="Kreitzer C."/>
            <person name="Stanke M."/>
            <person name="Tang H."/>
            <person name="Lyons E."/>
            <person name="Pandey P."/>
            <person name="Pandey S.P."/>
            <person name="Timmermann B."/>
            <person name="Baldwin I.T."/>
        </authorList>
    </citation>
    <scope>NUCLEOTIDE SEQUENCE [LARGE SCALE GENOMIC DNA]</scope>
    <source>
        <strain evidence="5">UT</strain>
    </source>
</reference>
<dbReference type="Gene3D" id="1.25.10.10">
    <property type="entry name" value="Leucine-rich Repeat Variant"/>
    <property type="match status" value="2"/>
</dbReference>
<dbReference type="Gramene" id="OIT20854">
    <property type="protein sequence ID" value="OIT20854"/>
    <property type="gene ID" value="A4A49_36634"/>
</dbReference>
<dbReference type="EMBL" id="MJEQ01004849">
    <property type="protein sequence ID" value="OIT20854.1"/>
    <property type="molecule type" value="Genomic_DNA"/>
</dbReference>
<dbReference type="InterPro" id="IPR000225">
    <property type="entry name" value="Armadillo"/>
</dbReference>
<dbReference type="Proteomes" id="UP000187609">
    <property type="component" value="Unassembled WGS sequence"/>
</dbReference>
<keyword evidence="1" id="KW-0677">Repeat</keyword>
<comment type="caution">
    <text evidence="5">The sequence shown here is derived from an EMBL/GenBank/DDBJ whole genome shotgun (WGS) entry which is preliminary data.</text>
</comment>
<evidence type="ECO:0000259" key="4">
    <source>
        <dbReference type="Pfam" id="PF23005"/>
    </source>
</evidence>
<evidence type="ECO:0000256" key="3">
    <source>
        <dbReference type="SAM" id="MobiDB-lite"/>
    </source>
</evidence>
<dbReference type="PROSITE" id="PS50176">
    <property type="entry name" value="ARM_REPEAT"/>
    <property type="match status" value="1"/>
</dbReference>
<dbReference type="KEGG" id="nau:109219632"/>
<accession>A0A1J6JUL1</accession>
<dbReference type="PANTHER" id="PTHR46043">
    <property type="entry name" value="ARM REPEAT SUPERFAMILY PROTEIN"/>
    <property type="match status" value="1"/>
</dbReference>
<dbReference type="InterPro" id="IPR016024">
    <property type="entry name" value="ARM-type_fold"/>
</dbReference>
<dbReference type="Pfam" id="PF00514">
    <property type="entry name" value="Arm"/>
    <property type="match status" value="1"/>
</dbReference>
<gene>
    <name evidence="5" type="primary">PUB4_3</name>
    <name evidence="5" type="ORF">A4A49_36634</name>
</gene>
<dbReference type="GeneID" id="109219632"/>
<organism evidence="5 6">
    <name type="scientific">Nicotiana attenuata</name>
    <name type="common">Coyote tobacco</name>
    <dbReference type="NCBI Taxonomy" id="49451"/>
    <lineage>
        <taxon>Eukaryota</taxon>
        <taxon>Viridiplantae</taxon>
        <taxon>Streptophyta</taxon>
        <taxon>Embryophyta</taxon>
        <taxon>Tracheophyta</taxon>
        <taxon>Spermatophyta</taxon>
        <taxon>Magnoliopsida</taxon>
        <taxon>eudicotyledons</taxon>
        <taxon>Gunneridae</taxon>
        <taxon>Pentapetalae</taxon>
        <taxon>asterids</taxon>
        <taxon>lamiids</taxon>
        <taxon>Solanales</taxon>
        <taxon>Solanaceae</taxon>
        <taxon>Nicotianoideae</taxon>
        <taxon>Nicotianeae</taxon>
        <taxon>Nicotiana</taxon>
    </lineage>
</organism>
<feature type="repeat" description="ARM" evidence="2">
    <location>
        <begin position="197"/>
        <end position="240"/>
    </location>
</feature>
<dbReference type="InterPro" id="IPR054296">
    <property type="entry name" value="DUF7032"/>
</dbReference>
<dbReference type="AlphaFoldDB" id="A0A1J6JUL1"/>
<evidence type="ECO:0000313" key="6">
    <source>
        <dbReference type="Proteomes" id="UP000187609"/>
    </source>
</evidence>
<evidence type="ECO:0000256" key="2">
    <source>
        <dbReference type="PROSITE-ProRule" id="PRU00259"/>
    </source>
</evidence>
<feature type="domain" description="DUF7032" evidence="4">
    <location>
        <begin position="25"/>
        <end position="135"/>
    </location>
</feature>
<dbReference type="SMART" id="SM00185">
    <property type="entry name" value="ARM"/>
    <property type="match status" value="5"/>
</dbReference>
<proteinExistence type="predicted"/>
<protein>
    <submittedName>
        <fullName evidence="5">U-box domain-containing protein 4</fullName>
    </submittedName>
</protein>
<name>A0A1J6JUL1_NICAT</name>
<evidence type="ECO:0000313" key="5">
    <source>
        <dbReference type="EMBL" id="OIT20854.1"/>
    </source>
</evidence>
<dbReference type="OrthoDB" id="7537227at2759"/>
<dbReference type="PANTHER" id="PTHR46043:SF13">
    <property type="entry name" value="ARM REPEAT SUPERFAMILY PROTEIN"/>
    <property type="match status" value="1"/>
</dbReference>
<feature type="region of interest" description="Disordered" evidence="3">
    <location>
        <begin position="1"/>
        <end position="21"/>
    </location>
</feature>
<dbReference type="InterPro" id="IPR011989">
    <property type="entry name" value="ARM-like"/>
</dbReference>
<dbReference type="SUPFAM" id="SSF48371">
    <property type="entry name" value="ARM repeat"/>
    <property type="match status" value="1"/>
</dbReference>
<keyword evidence="6" id="KW-1185">Reference proteome</keyword>
<dbReference type="SMR" id="A0A1J6JUL1"/>
<dbReference type="Pfam" id="PF23005">
    <property type="entry name" value="DUF7032"/>
    <property type="match status" value="1"/>
</dbReference>
<dbReference type="OMA" id="EYSIACL"/>